<name>A0A4Q2JZ84_9ACTN</name>
<dbReference type="InterPro" id="IPR005119">
    <property type="entry name" value="LysR_subst-bd"/>
</dbReference>
<protein>
    <recommendedName>
        <fullName evidence="1">LysR substrate-binding domain-containing protein</fullName>
    </recommendedName>
</protein>
<evidence type="ECO:0000259" key="1">
    <source>
        <dbReference type="Pfam" id="PF03466"/>
    </source>
</evidence>
<dbReference type="PANTHER" id="PTHR30419:SF28">
    <property type="entry name" value="HTH-TYPE TRANSCRIPTIONAL REGULATOR BSDA"/>
    <property type="match status" value="1"/>
</dbReference>
<dbReference type="GO" id="GO:0005829">
    <property type="term" value="C:cytosol"/>
    <property type="evidence" value="ECO:0007669"/>
    <property type="project" value="TreeGrafter"/>
</dbReference>
<dbReference type="Pfam" id="PF03466">
    <property type="entry name" value="LysR_substrate"/>
    <property type="match status" value="1"/>
</dbReference>
<dbReference type="GO" id="GO:0006355">
    <property type="term" value="P:regulation of DNA-templated transcription"/>
    <property type="evidence" value="ECO:0007669"/>
    <property type="project" value="TreeGrafter"/>
</dbReference>
<dbReference type="SUPFAM" id="SSF53850">
    <property type="entry name" value="Periplasmic binding protein-like II"/>
    <property type="match status" value="1"/>
</dbReference>
<gene>
    <name evidence="2" type="ORF">ET524_07830</name>
</gene>
<keyword evidence="3" id="KW-1185">Reference proteome</keyword>
<dbReference type="CDD" id="cd05466">
    <property type="entry name" value="PBP2_LTTR_substrate"/>
    <property type="match status" value="1"/>
</dbReference>
<dbReference type="Proteomes" id="UP000293345">
    <property type="component" value="Unassembled WGS sequence"/>
</dbReference>
<dbReference type="AlphaFoldDB" id="A0A4Q2JZ84"/>
<proteinExistence type="predicted"/>
<evidence type="ECO:0000313" key="2">
    <source>
        <dbReference type="EMBL" id="RXZ54395.1"/>
    </source>
</evidence>
<accession>A0A4Q2JZ84</accession>
<comment type="caution">
    <text evidence="2">The sequence shown here is derived from an EMBL/GenBank/DDBJ whole genome shotgun (WGS) entry which is preliminary data.</text>
</comment>
<feature type="domain" description="LysR substrate-binding" evidence="1">
    <location>
        <begin position="14"/>
        <end position="164"/>
    </location>
</feature>
<evidence type="ECO:0000313" key="3">
    <source>
        <dbReference type="Proteomes" id="UP000293345"/>
    </source>
</evidence>
<dbReference type="InterPro" id="IPR050950">
    <property type="entry name" value="HTH-type_LysR_regulators"/>
</dbReference>
<sequence length="171" mass="18865">MACACAPWKRATSSWVEQHTIDCAIFAKRPFRGDWIPLRQDPLVVWLPADHPRAHDAAFPLRELEGVPFVETSPHQNTDTSQLLAAEGLHPDVRCTTTSSYTSYCMVEAGLGISINNKLMAQNWHGSVVELPFNPPRFVELGIAVPSLAHASLATQEFITCTKQTVNDLGL</sequence>
<dbReference type="PANTHER" id="PTHR30419">
    <property type="entry name" value="HTH-TYPE TRANSCRIPTIONAL REGULATOR YBHD"/>
    <property type="match status" value="1"/>
</dbReference>
<dbReference type="EMBL" id="SDPW01000001">
    <property type="protein sequence ID" value="RXZ54395.1"/>
    <property type="molecule type" value="Genomic_DNA"/>
</dbReference>
<dbReference type="Gene3D" id="3.40.190.10">
    <property type="entry name" value="Periplasmic binding protein-like II"/>
    <property type="match status" value="2"/>
</dbReference>
<organism evidence="2 3">
    <name type="scientific">Senegalimassilia faecalis</name>
    <dbReference type="NCBI Taxonomy" id="2509433"/>
    <lineage>
        <taxon>Bacteria</taxon>
        <taxon>Bacillati</taxon>
        <taxon>Actinomycetota</taxon>
        <taxon>Coriobacteriia</taxon>
        <taxon>Coriobacteriales</taxon>
        <taxon>Coriobacteriaceae</taxon>
        <taxon>Senegalimassilia</taxon>
    </lineage>
</organism>
<reference evidence="2 3" key="1">
    <citation type="submission" date="2019-01" db="EMBL/GenBank/DDBJ databases">
        <title>Senegalimassilia sp. nov. KGMB04484 isolated human feces.</title>
        <authorList>
            <person name="Han K.-I."/>
            <person name="Kim J.-S."/>
            <person name="Lee K.C."/>
            <person name="Suh M.K."/>
            <person name="Eom M.K."/>
            <person name="Lee J.H."/>
            <person name="Park S.-H."/>
            <person name="Kang S.W."/>
            <person name="Park J.-E."/>
            <person name="Oh B.S."/>
            <person name="Yu S.Y."/>
            <person name="Choi S.-H."/>
            <person name="Lee D.H."/>
            <person name="Yoon H."/>
            <person name="Kim B.-Y."/>
            <person name="Lee J.H."/>
            <person name="Lee J.-S."/>
        </authorList>
    </citation>
    <scope>NUCLEOTIDE SEQUENCE [LARGE SCALE GENOMIC DNA]</scope>
    <source>
        <strain evidence="2 3">KGMB04484</strain>
    </source>
</reference>